<dbReference type="RefSeq" id="WP_265580527.1">
    <property type="nucleotide sequence ID" value="NZ_CP036172.1"/>
</dbReference>
<sequence length="62" mass="6787">MPLYQIEHRDPRLGTTVLASSQDLAGAHAERVRLAAVFGYSELRLRKVFGTAFRSAPGTSGR</sequence>
<reference evidence="1" key="1">
    <citation type="journal article" date="2001" name="Int. J. Syst. Evol. Microbiol.">
        <title>Methanofollis aquaemaris sp. nov., a methanogen isolated from an aquaculture fish pond.</title>
        <authorList>
            <person name="Lai M.C."/>
            <person name="Chen S.C."/>
        </authorList>
    </citation>
    <scope>NUCLEOTIDE SEQUENCE</scope>
    <source>
        <strain evidence="1">N2F9704</strain>
    </source>
</reference>
<organism evidence="1 2">
    <name type="scientific">Methanofollis aquaemaris</name>
    <dbReference type="NCBI Taxonomy" id="126734"/>
    <lineage>
        <taxon>Archaea</taxon>
        <taxon>Methanobacteriati</taxon>
        <taxon>Methanobacteriota</taxon>
        <taxon>Stenosarchaea group</taxon>
        <taxon>Methanomicrobia</taxon>
        <taxon>Methanomicrobiales</taxon>
        <taxon>Methanomicrobiaceae</taxon>
        <taxon>Methanofollis</taxon>
    </lineage>
</organism>
<dbReference type="KEGG" id="maqe:RJ40_08950"/>
<gene>
    <name evidence="1" type="ORF">RJ40_08950</name>
</gene>
<name>A0A8A3S663_9EURY</name>
<dbReference type="GeneID" id="76424492"/>
<evidence type="ECO:0000313" key="1">
    <source>
        <dbReference type="EMBL" id="QSZ67625.1"/>
    </source>
</evidence>
<dbReference type="Proteomes" id="UP001042704">
    <property type="component" value="Chromosome"/>
</dbReference>
<dbReference type="EMBL" id="CP036172">
    <property type="protein sequence ID" value="QSZ67625.1"/>
    <property type="molecule type" value="Genomic_DNA"/>
</dbReference>
<dbReference type="AlphaFoldDB" id="A0A8A3S663"/>
<keyword evidence="2" id="KW-1185">Reference proteome</keyword>
<protein>
    <submittedName>
        <fullName evidence="1">Uncharacterized protein</fullName>
    </submittedName>
</protein>
<proteinExistence type="predicted"/>
<evidence type="ECO:0000313" key="2">
    <source>
        <dbReference type="Proteomes" id="UP001042704"/>
    </source>
</evidence>
<accession>A0A8A3S663</accession>
<reference evidence="1" key="2">
    <citation type="submission" date="2019-02" db="EMBL/GenBank/DDBJ databases">
        <authorList>
            <person name="Chen S.-C."/>
            <person name="Chien H.-H."/>
            <person name="Lai M.-C."/>
        </authorList>
    </citation>
    <scope>NUCLEOTIDE SEQUENCE</scope>
    <source>
        <strain evidence="1">N2F9704</strain>
    </source>
</reference>